<dbReference type="EMBL" id="QLIX01000032">
    <property type="protein sequence ID" value="RAI55354.1"/>
    <property type="molecule type" value="Genomic_DNA"/>
</dbReference>
<reference evidence="2" key="1">
    <citation type="submission" date="2018-06" db="EMBL/GenBank/DDBJ databases">
        <authorList>
            <person name="Khan S.A."/>
        </authorList>
    </citation>
    <scope>NUCLEOTIDE SEQUENCE [LARGE SCALE GENOMIC DNA]</scope>
    <source>
        <strain evidence="2">DB-1506</strain>
    </source>
</reference>
<comment type="caution">
    <text evidence="1">The sequence shown here is derived from an EMBL/GenBank/DDBJ whole genome shotgun (WGS) entry which is preliminary data.</text>
</comment>
<evidence type="ECO:0000313" key="1">
    <source>
        <dbReference type="EMBL" id="RAI55354.1"/>
    </source>
</evidence>
<organism evidence="1 2">
    <name type="scientific">Roseicella frigidaeris</name>
    <dbReference type="NCBI Taxonomy" id="2230885"/>
    <lineage>
        <taxon>Bacteria</taxon>
        <taxon>Pseudomonadati</taxon>
        <taxon>Pseudomonadota</taxon>
        <taxon>Alphaproteobacteria</taxon>
        <taxon>Acetobacterales</taxon>
        <taxon>Roseomonadaceae</taxon>
        <taxon>Roseicella</taxon>
    </lineage>
</organism>
<name>A0A327LYT7_9PROT</name>
<dbReference type="RefSeq" id="WP_111472431.1">
    <property type="nucleotide sequence ID" value="NZ_QLIX01000032.1"/>
</dbReference>
<accession>A0A327LYT7</accession>
<dbReference type="AlphaFoldDB" id="A0A327LYT7"/>
<gene>
    <name evidence="1" type="ORF">DOO78_24025</name>
</gene>
<sequence length="111" mass="11898">MSQVIPFRPLPIPPAADIPALSARLIQVESAETGDEDLLDLLLEAETRTLEALADARAATMAEAVLKLATVVRRAGGERDGPLSEEELDLLRSTLRDLQQLTETPAVAARA</sequence>
<keyword evidence="2" id="KW-1185">Reference proteome</keyword>
<dbReference type="Proteomes" id="UP000249065">
    <property type="component" value="Unassembled WGS sequence"/>
</dbReference>
<protein>
    <submittedName>
        <fullName evidence="1">Uncharacterized protein</fullName>
    </submittedName>
</protein>
<proteinExistence type="predicted"/>
<dbReference type="OrthoDB" id="7279129at2"/>
<evidence type="ECO:0000313" key="2">
    <source>
        <dbReference type="Proteomes" id="UP000249065"/>
    </source>
</evidence>